<dbReference type="InterPro" id="IPR029016">
    <property type="entry name" value="GAF-like_dom_sf"/>
</dbReference>
<reference evidence="2" key="2">
    <citation type="submission" date="2020-09" db="EMBL/GenBank/DDBJ databases">
        <authorList>
            <person name="Sun Q."/>
            <person name="Zhou Y."/>
        </authorList>
    </citation>
    <scope>NUCLEOTIDE SEQUENCE</scope>
    <source>
        <strain evidence="2">CGMCC 4.7679</strain>
    </source>
</reference>
<accession>A0A8H9M889</accession>
<dbReference type="InterPro" id="IPR014757">
    <property type="entry name" value="Tscrpt_reg_IclR_C"/>
</dbReference>
<feature type="domain" description="IclR-ED" evidence="1">
    <location>
        <begin position="1"/>
        <end position="54"/>
    </location>
</feature>
<dbReference type="Proteomes" id="UP000658656">
    <property type="component" value="Unassembled WGS sequence"/>
</dbReference>
<dbReference type="Pfam" id="PF01614">
    <property type="entry name" value="IclR_C"/>
    <property type="match status" value="1"/>
</dbReference>
<evidence type="ECO:0000313" key="2">
    <source>
        <dbReference type="EMBL" id="GHF32671.1"/>
    </source>
</evidence>
<comment type="caution">
    <text evidence="2">The sequence shown here is derived from an EMBL/GenBank/DDBJ whole genome shotgun (WGS) entry which is preliminary data.</text>
</comment>
<dbReference type="AlphaFoldDB" id="A0A8H9M889"/>
<dbReference type="EMBL" id="BNAV01000001">
    <property type="protein sequence ID" value="GHF32671.1"/>
    <property type="molecule type" value="Genomic_DNA"/>
</dbReference>
<dbReference type="PROSITE" id="PS51078">
    <property type="entry name" value="ICLR_ED"/>
    <property type="match status" value="1"/>
</dbReference>
<sequence length="74" mass="7586">MRSVAVPLRDDSGQVVAAVTVGTHTSQIDDDTLFGSILPRLRDCAAAIGRTITASAVFRGSLGGATDFAPEQGP</sequence>
<gene>
    <name evidence="2" type="ORF">GCM10017566_01570</name>
</gene>
<protein>
    <recommendedName>
        <fullName evidence="1">IclR-ED domain-containing protein</fullName>
    </recommendedName>
</protein>
<name>A0A8H9M889_9PSEU</name>
<organism evidence="2 3">
    <name type="scientific">Amycolatopsis bartoniae</name>
    <dbReference type="NCBI Taxonomy" id="941986"/>
    <lineage>
        <taxon>Bacteria</taxon>
        <taxon>Bacillati</taxon>
        <taxon>Actinomycetota</taxon>
        <taxon>Actinomycetes</taxon>
        <taxon>Pseudonocardiales</taxon>
        <taxon>Pseudonocardiaceae</taxon>
        <taxon>Amycolatopsis</taxon>
    </lineage>
</organism>
<evidence type="ECO:0000259" key="1">
    <source>
        <dbReference type="PROSITE" id="PS51078"/>
    </source>
</evidence>
<dbReference type="Gene3D" id="3.30.450.40">
    <property type="match status" value="1"/>
</dbReference>
<reference evidence="2" key="1">
    <citation type="journal article" date="2014" name="Int. J. Syst. Evol. Microbiol.">
        <title>Complete genome sequence of Corynebacterium casei LMG S-19264T (=DSM 44701T), isolated from a smear-ripened cheese.</title>
        <authorList>
            <consortium name="US DOE Joint Genome Institute (JGI-PGF)"/>
            <person name="Walter F."/>
            <person name="Albersmeier A."/>
            <person name="Kalinowski J."/>
            <person name="Ruckert C."/>
        </authorList>
    </citation>
    <scope>NUCLEOTIDE SEQUENCE</scope>
    <source>
        <strain evidence="2">CGMCC 4.7679</strain>
    </source>
</reference>
<dbReference type="SUPFAM" id="SSF55781">
    <property type="entry name" value="GAF domain-like"/>
    <property type="match status" value="1"/>
</dbReference>
<proteinExistence type="predicted"/>
<evidence type="ECO:0000313" key="3">
    <source>
        <dbReference type="Proteomes" id="UP000658656"/>
    </source>
</evidence>
<keyword evidence="3" id="KW-1185">Reference proteome</keyword>